<comment type="similarity">
    <text evidence="1">Belongs to the aldehyde dehydrogenase family.</text>
</comment>
<evidence type="ECO:0000256" key="1">
    <source>
        <dbReference type="ARBA" id="ARBA00009986"/>
    </source>
</evidence>
<dbReference type="InterPro" id="IPR016162">
    <property type="entry name" value="Ald_DH_N"/>
</dbReference>
<name>A0A3B0RW38_9ZZZZ</name>
<feature type="domain" description="Aldehyde dehydrogenase" evidence="5">
    <location>
        <begin position="11"/>
        <end position="469"/>
    </location>
</feature>
<dbReference type="EC" id="1.2.1.19" evidence="6"/>
<accession>A0A3B0RW38</accession>
<organism evidence="6">
    <name type="scientific">hydrothermal vent metagenome</name>
    <dbReference type="NCBI Taxonomy" id="652676"/>
    <lineage>
        <taxon>unclassified sequences</taxon>
        <taxon>metagenomes</taxon>
        <taxon>ecological metagenomes</taxon>
    </lineage>
</organism>
<dbReference type="FunFam" id="3.40.605.10:FF:000007">
    <property type="entry name" value="NAD/NADP-dependent betaine aldehyde dehydrogenase"/>
    <property type="match status" value="1"/>
</dbReference>
<evidence type="ECO:0000313" key="6">
    <source>
        <dbReference type="EMBL" id="VAV92598.1"/>
    </source>
</evidence>
<dbReference type="InterPro" id="IPR016163">
    <property type="entry name" value="Ald_DH_C"/>
</dbReference>
<dbReference type="PROSITE" id="PS00687">
    <property type="entry name" value="ALDEHYDE_DEHYDR_GLU"/>
    <property type="match status" value="1"/>
</dbReference>
<reference evidence="6" key="1">
    <citation type="submission" date="2018-06" db="EMBL/GenBank/DDBJ databases">
        <authorList>
            <person name="Zhirakovskaya E."/>
        </authorList>
    </citation>
    <scope>NUCLEOTIDE SEQUENCE</scope>
</reference>
<dbReference type="PANTHER" id="PTHR11699">
    <property type="entry name" value="ALDEHYDE DEHYDROGENASE-RELATED"/>
    <property type="match status" value="1"/>
</dbReference>
<dbReference type="InterPro" id="IPR016161">
    <property type="entry name" value="Ald_DH/histidinol_DH"/>
</dbReference>
<dbReference type="Gene3D" id="3.40.309.10">
    <property type="entry name" value="Aldehyde Dehydrogenase, Chain A, domain 2"/>
    <property type="match status" value="1"/>
</dbReference>
<dbReference type="SUPFAM" id="SSF53720">
    <property type="entry name" value="ALDH-like"/>
    <property type="match status" value="1"/>
</dbReference>
<comment type="pathway">
    <text evidence="4">Aromatic compound metabolism; naphthalene degradation.</text>
</comment>
<sequence length="475" mass="50190">MEHKNYIGGEWRPSADGATADIVNPATGAVLGQVPVSTSADVDAAVQAANAAFPAWADKTPRERSEALFAVADAIEANLEDLTALEIANVGKPVSIVDFEFDLTIDNWRFFAGAARHLEGKAAAEYWPGATSYVRRDPLGVIGAIAPWNYPLNMATWKLGPALATGNTVVLKPSGITPLTALRLAEILEGILPPGVLNVVCGSGSVVGEGLSGHPDVAMVSITGSVGAGRSVARTAAESLKRVHLELGGKAPVIVFDDADVAAVAEKLREASFYNSGQDCTAPCRVIAASGIHDDLVDALSDQISQISVGDPTDPSIEMGPLVSSQHLGSVSGYVEQAVTDGAQVVTGGRRIDADGFYYEPTLVAGAEQHAQIIQEEVFGPVLTIQEAGSEERLLEMANDVDFGLAASVWTRDVGRAMRMTKHLRFGTVWVNDHITIVSEMPHGGFKHSGYGKDMSAYSLDHYTEIKHIMINHGS</sequence>
<gene>
    <name evidence="6" type="ORF">MNBD_ACTINO01-2259</name>
</gene>
<dbReference type="AlphaFoldDB" id="A0A3B0RW38"/>
<evidence type="ECO:0000256" key="3">
    <source>
        <dbReference type="ARBA" id="ARBA00023002"/>
    </source>
</evidence>
<evidence type="ECO:0000259" key="5">
    <source>
        <dbReference type="Pfam" id="PF00171"/>
    </source>
</evidence>
<dbReference type="EMBL" id="UOEI01000084">
    <property type="protein sequence ID" value="VAV92598.1"/>
    <property type="molecule type" value="Genomic_DNA"/>
</dbReference>
<dbReference type="Pfam" id="PF00171">
    <property type="entry name" value="Aldedh"/>
    <property type="match status" value="1"/>
</dbReference>
<dbReference type="FunFam" id="3.40.309.10:FF:000010">
    <property type="entry name" value="Gamma-aminobutyraldehyde dehydrogenase"/>
    <property type="match status" value="1"/>
</dbReference>
<dbReference type="NCBIfam" id="NF010000">
    <property type="entry name" value="PRK13473.1"/>
    <property type="match status" value="1"/>
</dbReference>
<dbReference type="InterPro" id="IPR015590">
    <property type="entry name" value="Aldehyde_DH_dom"/>
</dbReference>
<keyword evidence="3 6" id="KW-0560">Oxidoreductase</keyword>
<evidence type="ECO:0000256" key="4">
    <source>
        <dbReference type="ARBA" id="ARBA00035632"/>
    </source>
</evidence>
<dbReference type="Gene3D" id="3.40.605.10">
    <property type="entry name" value="Aldehyde Dehydrogenase, Chain A, domain 1"/>
    <property type="match status" value="1"/>
</dbReference>
<keyword evidence="2" id="KW-0058">Aromatic hydrocarbons catabolism</keyword>
<proteinExistence type="inferred from homology"/>
<dbReference type="GO" id="GO:0019145">
    <property type="term" value="F:aminobutyraldehyde dehydrogenase (NAD+) activity"/>
    <property type="evidence" value="ECO:0007669"/>
    <property type="project" value="UniProtKB-EC"/>
</dbReference>
<dbReference type="InterPro" id="IPR029510">
    <property type="entry name" value="Ald_DH_CS_GLU"/>
</dbReference>
<protein>
    <submittedName>
        <fullName evidence="6">4-aminobutyraldehyde dehydrogenase</fullName>
        <ecNumber evidence="6">1.2.1.19</ecNumber>
    </submittedName>
</protein>
<evidence type="ECO:0000256" key="2">
    <source>
        <dbReference type="ARBA" id="ARBA00022797"/>
    </source>
</evidence>